<sequence>MKTLNLKKIIWLLIITILSLPIISYAEFWKLTPSQREIVQRRVDSTDLSVRRSYIQTVVSRIDSLIAVIQVSNMDESTIFRKVSILEDLRNLLLTRLQETATGTWLSNTWSINISNLATTSSLWGFSFNSSRAWTWYYVILPAGAIAPSSAQVKSWVDYIWNPASFKWTLNFSSWANNFNVSWLSQNSSYSLYFVTEDQNWILSTAAQNLNFNASGSTSGSNPPTYTVSLGNLTGNGWTLSVNSSWVWKWYYVVLPSWSQMPSSAQIRSWTDISWAASAFSWSFNLASWANSFNITWLNPNTNYVIYFVAENNNWNLNLFPASQTFFTTSMSNTWADSAPPTIAASVNYVTSNTVTVSMTSNESWTGYYVALPSGSGSLTSNQVKSWTSGTWTVIPSRWSFNISPWTNSFNVIALSPGTSYTIYVVAEDAYWNLLLTPQAISATTSSY</sequence>
<organism evidence="1">
    <name type="scientific">uncultured bacterium</name>
    <name type="common">gcode 4</name>
    <dbReference type="NCBI Taxonomy" id="1234023"/>
    <lineage>
        <taxon>Bacteria</taxon>
        <taxon>environmental samples</taxon>
    </lineage>
</organism>
<evidence type="ECO:0000313" key="1">
    <source>
        <dbReference type="EMBL" id="EKE30077.1"/>
    </source>
</evidence>
<dbReference type="AlphaFoldDB" id="K2G6X2"/>
<proteinExistence type="predicted"/>
<reference evidence="1" key="1">
    <citation type="journal article" date="2012" name="Science">
        <title>Fermentation, hydrogen, and sulfur metabolism in multiple uncultivated bacterial phyla.</title>
        <authorList>
            <person name="Wrighton K.C."/>
            <person name="Thomas B.C."/>
            <person name="Sharon I."/>
            <person name="Miller C.S."/>
            <person name="Castelle C.J."/>
            <person name="VerBerkmoes N.C."/>
            <person name="Wilkins M.J."/>
            <person name="Hettich R.L."/>
            <person name="Lipton M.S."/>
            <person name="Williams K.H."/>
            <person name="Long P.E."/>
            <person name="Banfield J.F."/>
        </authorList>
    </citation>
    <scope>NUCLEOTIDE SEQUENCE [LARGE SCALE GENOMIC DNA]</scope>
</reference>
<dbReference type="EMBL" id="AMFJ01000049">
    <property type="protein sequence ID" value="EKE30077.1"/>
    <property type="molecule type" value="Genomic_DNA"/>
</dbReference>
<accession>K2G6X2</accession>
<comment type="caution">
    <text evidence="1">The sequence shown here is derived from an EMBL/GenBank/DDBJ whole genome shotgun (WGS) entry which is preliminary data.</text>
</comment>
<gene>
    <name evidence="1" type="ORF">ACD_2C00049G0005</name>
</gene>
<protein>
    <submittedName>
        <fullName evidence="1">Uncharacterized protein</fullName>
    </submittedName>
</protein>
<name>K2G6X2_9BACT</name>